<proteinExistence type="predicted"/>
<name>A0A1H2ST14_9FLAO</name>
<keyword evidence="1" id="KW-0812">Transmembrane</keyword>
<sequence length="386" mass="44718">MINAKLTTTQKQEIVTKIRESNTFKKASTSNALLQYLNEATLKGVNLKESVIDIEFFGSKEVSDKNNPRVRVNIYNLRKKIAQYYENEGKDDVWHLTIDKGQYEVRFFKKQLSKQLVKRIKWVHIIPYVALVITLFALIFTNTSPKTPTIWKSIINKEKPTNLFIGDHFGIAGNTITGGVGWTRDFNINSVNEFYELLEKKPQLKVSQKPANYTYTTRMAALATQQFERLFQHYNQDLPIRFSTLTSISEIKEGNAIYAGPIKNNNQFIHFFNEGNPYFEIKNNKLYFHNHTERKDTIFNLKTTEINEEYAIVSRYAGIENTEHFVFFSDHDIGVSATSELFTNLDSIEKFTNTHLKDKSHFTALFKVKGQNRTNTDIKLEMAVGF</sequence>
<dbReference type="Proteomes" id="UP000199595">
    <property type="component" value="Unassembled WGS sequence"/>
</dbReference>
<evidence type="ECO:0000313" key="3">
    <source>
        <dbReference type="Proteomes" id="UP000199595"/>
    </source>
</evidence>
<feature type="transmembrane region" description="Helical" evidence="1">
    <location>
        <begin position="122"/>
        <end position="140"/>
    </location>
</feature>
<reference evidence="2 3" key="1">
    <citation type="submission" date="2016-10" db="EMBL/GenBank/DDBJ databases">
        <authorList>
            <person name="de Groot N.N."/>
        </authorList>
    </citation>
    <scope>NUCLEOTIDE SEQUENCE [LARGE SCALE GENOMIC DNA]</scope>
    <source>
        <strain evidence="2 3">DSM 24956</strain>
    </source>
</reference>
<dbReference type="RefSeq" id="WP_090119415.1">
    <property type="nucleotide sequence ID" value="NZ_FNNJ01000001.1"/>
</dbReference>
<dbReference type="EMBL" id="FNNJ01000001">
    <property type="protein sequence ID" value="SDW34772.1"/>
    <property type="molecule type" value="Genomic_DNA"/>
</dbReference>
<keyword evidence="1" id="KW-0472">Membrane</keyword>
<dbReference type="AlphaFoldDB" id="A0A1H2ST14"/>
<dbReference type="STRING" id="762486.SAMN05444411_101531"/>
<organism evidence="2 3">
    <name type="scientific">Lutibacter oricola</name>
    <dbReference type="NCBI Taxonomy" id="762486"/>
    <lineage>
        <taxon>Bacteria</taxon>
        <taxon>Pseudomonadati</taxon>
        <taxon>Bacteroidota</taxon>
        <taxon>Flavobacteriia</taxon>
        <taxon>Flavobacteriales</taxon>
        <taxon>Flavobacteriaceae</taxon>
        <taxon>Lutibacter</taxon>
    </lineage>
</organism>
<dbReference type="OrthoDB" id="1295312at2"/>
<evidence type="ECO:0000256" key="1">
    <source>
        <dbReference type="SAM" id="Phobius"/>
    </source>
</evidence>
<evidence type="ECO:0000313" key="2">
    <source>
        <dbReference type="EMBL" id="SDW34772.1"/>
    </source>
</evidence>
<protein>
    <submittedName>
        <fullName evidence="2">Uncharacterized protein</fullName>
    </submittedName>
</protein>
<gene>
    <name evidence="2" type="ORF">SAMN05444411_101531</name>
</gene>
<accession>A0A1H2ST14</accession>
<keyword evidence="1" id="KW-1133">Transmembrane helix</keyword>
<keyword evidence="3" id="KW-1185">Reference proteome</keyword>